<evidence type="ECO:0000313" key="3">
    <source>
        <dbReference type="Proteomes" id="UP000663845"/>
    </source>
</evidence>
<gene>
    <name evidence="1" type="ORF">JYZ213_LOCUS1766</name>
    <name evidence="2" type="ORF">OXD698_LOCUS36804</name>
</gene>
<dbReference type="EMBL" id="CAJNOG010000008">
    <property type="protein sequence ID" value="CAF0739305.1"/>
    <property type="molecule type" value="Genomic_DNA"/>
</dbReference>
<evidence type="ECO:0000313" key="2">
    <source>
        <dbReference type="EMBL" id="CAF4126985.1"/>
    </source>
</evidence>
<proteinExistence type="predicted"/>
<protein>
    <submittedName>
        <fullName evidence="1">Uncharacterized protein</fullName>
    </submittedName>
</protein>
<sequence>MHGIVDRVPPSNTTMTWHTGAYDHTTNDSTGSMFIINVNSGSNHLLLNATIDGLCIGLFYEFSAYVANAVETYQIPQRKVRIEVVKTTDPKDLLANVTTDLIQQNSSMFWKQHSVSFNASAKSVLLSMIAQDNGESGSCVVIDDIELRICSTTYSGFCPTG</sequence>
<accession>A0A813NG07</accession>
<name>A0A813NG07_9BILA</name>
<organism evidence="1 3">
    <name type="scientific">Adineta steineri</name>
    <dbReference type="NCBI Taxonomy" id="433720"/>
    <lineage>
        <taxon>Eukaryota</taxon>
        <taxon>Metazoa</taxon>
        <taxon>Spiralia</taxon>
        <taxon>Gnathifera</taxon>
        <taxon>Rotifera</taxon>
        <taxon>Eurotatoria</taxon>
        <taxon>Bdelloidea</taxon>
        <taxon>Adinetida</taxon>
        <taxon>Adinetidae</taxon>
        <taxon>Adineta</taxon>
    </lineage>
</organism>
<dbReference type="Proteomes" id="UP000663845">
    <property type="component" value="Unassembled WGS sequence"/>
</dbReference>
<evidence type="ECO:0000313" key="1">
    <source>
        <dbReference type="EMBL" id="CAF0739305.1"/>
    </source>
</evidence>
<dbReference type="Proteomes" id="UP000663844">
    <property type="component" value="Unassembled WGS sequence"/>
</dbReference>
<comment type="caution">
    <text evidence="1">The sequence shown here is derived from an EMBL/GenBank/DDBJ whole genome shotgun (WGS) entry which is preliminary data.</text>
</comment>
<dbReference type="EMBL" id="CAJOAZ010006202">
    <property type="protein sequence ID" value="CAF4126985.1"/>
    <property type="molecule type" value="Genomic_DNA"/>
</dbReference>
<dbReference type="AlphaFoldDB" id="A0A813NG07"/>
<reference evidence="1" key="1">
    <citation type="submission" date="2021-02" db="EMBL/GenBank/DDBJ databases">
        <authorList>
            <person name="Nowell W R."/>
        </authorList>
    </citation>
    <scope>NUCLEOTIDE SEQUENCE</scope>
</reference>